<keyword evidence="4" id="KW-1185">Reference proteome</keyword>
<organism evidence="3 4">
    <name type="scientific">Microbacterium capsulatum</name>
    <dbReference type="NCBI Taxonomy" id="3041921"/>
    <lineage>
        <taxon>Bacteria</taxon>
        <taxon>Bacillati</taxon>
        <taxon>Actinomycetota</taxon>
        <taxon>Actinomycetes</taxon>
        <taxon>Micrococcales</taxon>
        <taxon>Microbacteriaceae</taxon>
        <taxon>Microbacterium</taxon>
    </lineage>
</organism>
<evidence type="ECO:0000259" key="2">
    <source>
        <dbReference type="Pfam" id="PF16158"/>
    </source>
</evidence>
<dbReference type="InterPro" id="IPR032350">
    <property type="entry name" value="Nbr1_FW"/>
</dbReference>
<proteinExistence type="predicted"/>
<evidence type="ECO:0000313" key="3">
    <source>
        <dbReference type="EMBL" id="MDQ4213745.1"/>
    </source>
</evidence>
<evidence type="ECO:0000256" key="1">
    <source>
        <dbReference type="SAM" id="MobiDB-lite"/>
    </source>
</evidence>
<dbReference type="Pfam" id="PF16158">
    <property type="entry name" value="N_BRCA1_IG"/>
    <property type="match status" value="1"/>
</dbReference>
<accession>A0ABU0XF67</accession>
<dbReference type="CDD" id="cd14947">
    <property type="entry name" value="NBR1_like"/>
    <property type="match status" value="1"/>
</dbReference>
<dbReference type="Gene3D" id="2.60.40.10">
    <property type="entry name" value="Immunoglobulins"/>
    <property type="match status" value="1"/>
</dbReference>
<dbReference type="Proteomes" id="UP001230289">
    <property type="component" value="Unassembled WGS sequence"/>
</dbReference>
<evidence type="ECO:0000313" key="4">
    <source>
        <dbReference type="Proteomes" id="UP001230289"/>
    </source>
</evidence>
<dbReference type="InterPro" id="IPR013783">
    <property type="entry name" value="Ig-like_fold"/>
</dbReference>
<name>A0ABU0XF67_9MICO</name>
<dbReference type="RefSeq" id="WP_308488682.1">
    <property type="nucleotide sequence ID" value="NZ_JAVFCB010000003.1"/>
</dbReference>
<comment type="caution">
    <text evidence="3">The sequence shown here is derived from an EMBL/GenBank/DDBJ whole genome shotgun (WGS) entry which is preliminary data.</text>
</comment>
<gene>
    <name evidence="3" type="ORF">RBR11_07425</name>
</gene>
<protein>
    <submittedName>
        <fullName evidence="3">NBR1-Ig-like domain-containing protein</fullName>
    </submittedName>
</protein>
<dbReference type="EMBL" id="JAVFCB010000003">
    <property type="protein sequence ID" value="MDQ4213745.1"/>
    <property type="molecule type" value="Genomic_DNA"/>
</dbReference>
<feature type="region of interest" description="Disordered" evidence="1">
    <location>
        <begin position="183"/>
        <end position="203"/>
    </location>
</feature>
<feature type="domain" description="Nbr1 FW" evidence="2">
    <location>
        <begin position="204"/>
        <end position="294"/>
    </location>
</feature>
<sequence>MAHRRWQDEISDLFAARADPALTTARCPQLTLLAAMLTGSEDVDDTALRQFIRSVIAFLGELDGMSRDWVACAAGGAAFLYVDGLPRRADQHLIAKGNGRRFDGDFTSKKARDTWAYLTYKRTLLDGRRDFFSYKPGALRRHEFCAGLVAAIEQVEAAPEEFRLVYDRVAAAERSAYGIEFEDKQDGTASSGTRRDRSTATDVNYPDGSMVGYGQHFDKIWAVTNIGEVPWYGRRLTRVTPQGPTFPSSPAWVPIPDTLPGQTVYLTVSFIAGRVQGFSEVRFKMTDEHGNQYFPSKYPHGLTLIVETGPITSIDRKLP</sequence>
<reference evidence="3 4" key="1">
    <citation type="submission" date="2023-08" db="EMBL/GenBank/DDBJ databases">
        <title>Microbacterium sp. nov., isolated from a waste landfill.</title>
        <authorList>
            <person name="Wen W."/>
        </authorList>
    </citation>
    <scope>NUCLEOTIDE SEQUENCE [LARGE SCALE GENOMIC DNA]</scope>
    <source>
        <strain evidence="3 4">ASV81</strain>
    </source>
</reference>